<evidence type="ECO:0000313" key="1">
    <source>
        <dbReference type="EMBL" id="MBB2162461.1"/>
    </source>
</evidence>
<dbReference type="EMBL" id="JABEQJ010000039">
    <property type="protein sequence ID" value="MBB2162461.1"/>
    <property type="molecule type" value="Genomic_DNA"/>
</dbReference>
<name>A0A7W4NQF3_9PROT</name>
<accession>A0A7W4NQF3</accession>
<comment type="caution">
    <text evidence="1">The sequence shown here is derived from an EMBL/GenBank/DDBJ whole genome shotgun (WGS) entry which is preliminary data.</text>
</comment>
<protein>
    <submittedName>
        <fullName evidence="1">Uncharacterized protein</fullName>
    </submittedName>
</protein>
<sequence>MGWYFSLQSREELIRELTWSETTERAFTQVLDHALHENVLWSLVRVTARVDGVHPHLKPGDSLIYIRCDLLERSGNMWGYKPLEEAMHPYYYSCPLRFLDMAPEQSAEWRAGVRTWHEEHHSATSPTAPASI</sequence>
<proteinExistence type="predicted"/>
<dbReference type="AlphaFoldDB" id="A0A7W4NQF3"/>
<dbReference type="RefSeq" id="WP_182999286.1">
    <property type="nucleotide sequence ID" value="NZ_JABEQJ010000039.1"/>
</dbReference>
<reference evidence="1 2" key="1">
    <citation type="submission" date="2020-04" db="EMBL/GenBank/DDBJ databases">
        <title>Description of novel Gluconacetobacter.</title>
        <authorList>
            <person name="Sombolestani A."/>
        </authorList>
    </citation>
    <scope>NUCLEOTIDE SEQUENCE [LARGE SCALE GENOMIC DNA]</scope>
    <source>
        <strain evidence="1 2">LMG 19747</strain>
    </source>
</reference>
<evidence type="ECO:0000313" key="2">
    <source>
        <dbReference type="Proteomes" id="UP000589085"/>
    </source>
</evidence>
<organism evidence="1 2">
    <name type="scientific">Gluconacetobacter sacchari</name>
    <dbReference type="NCBI Taxonomy" id="92759"/>
    <lineage>
        <taxon>Bacteria</taxon>
        <taxon>Pseudomonadati</taxon>
        <taxon>Pseudomonadota</taxon>
        <taxon>Alphaproteobacteria</taxon>
        <taxon>Acetobacterales</taxon>
        <taxon>Acetobacteraceae</taxon>
        <taxon>Gluconacetobacter</taxon>
    </lineage>
</organism>
<gene>
    <name evidence="1" type="ORF">HLH48_20290</name>
</gene>
<dbReference type="Proteomes" id="UP000589085">
    <property type="component" value="Unassembled WGS sequence"/>
</dbReference>